<comment type="pathway">
    <text evidence="1">Sulfur metabolism; hydrogen sulfide biosynthesis; sulfite from sulfate: step 2/3.</text>
</comment>
<evidence type="ECO:0000256" key="3">
    <source>
        <dbReference type="ARBA" id="ARBA00012121"/>
    </source>
</evidence>
<feature type="domain" description="APS kinase" evidence="13">
    <location>
        <begin position="289"/>
        <end position="447"/>
    </location>
</feature>
<reference evidence="15" key="1">
    <citation type="journal article" date="2021" name="IMA Fungus">
        <title>Genomic characterization of three marine fungi, including Emericellopsis atlantica sp. nov. with signatures of a generalist lifestyle and marine biomass degradation.</title>
        <authorList>
            <person name="Hagestad O.C."/>
            <person name="Hou L."/>
            <person name="Andersen J.H."/>
            <person name="Hansen E.H."/>
            <person name="Altermark B."/>
            <person name="Li C."/>
            <person name="Kuhnert E."/>
            <person name="Cox R.J."/>
            <person name="Crous P.W."/>
            <person name="Spatafora J.W."/>
            <person name="Lail K."/>
            <person name="Amirebrahimi M."/>
            <person name="Lipzen A."/>
            <person name="Pangilinan J."/>
            <person name="Andreopoulos W."/>
            <person name="Hayes R.D."/>
            <person name="Ng V."/>
            <person name="Grigoriev I.V."/>
            <person name="Jackson S.A."/>
            <person name="Sutton T.D.S."/>
            <person name="Dobson A.D.W."/>
            <person name="Rama T."/>
        </authorList>
    </citation>
    <scope>NUCLEOTIDE SEQUENCE</scope>
    <source>
        <strain evidence="15">TS7</strain>
    </source>
</reference>
<dbReference type="EC" id="2.7.1.25" evidence="3"/>
<dbReference type="InterPro" id="IPR059117">
    <property type="entry name" value="APS_kinase_dom"/>
</dbReference>
<evidence type="ECO:0000256" key="5">
    <source>
        <dbReference type="ARBA" id="ARBA00022679"/>
    </source>
</evidence>
<evidence type="ECO:0000313" key="16">
    <source>
        <dbReference type="Proteomes" id="UP000887229"/>
    </source>
</evidence>
<dbReference type="PANTHER" id="PTHR47260">
    <property type="entry name" value="UPF0644 PROTEIN PB2B4.06"/>
    <property type="match status" value="1"/>
</dbReference>
<dbReference type="NCBIfam" id="TIGR00455">
    <property type="entry name" value="apsK"/>
    <property type="match status" value="1"/>
</dbReference>
<keyword evidence="9" id="KW-0028">Amino-acid biosynthesis</keyword>
<organism evidence="15 16">
    <name type="scientific">Emericellopsis atlantica</name>
    <dbReference type="NCBI Taxonomy" id="2614577"/>
    <lineage>
        <taxon>Eukaryota</taxon>
        <taxon>Fungi</taxon>
        <taxon>Dikarya</taxon>
        <taxon>Ascomycota</taxon>
        <taxon>Pezizomycotina</taxon>
        <taxon>Sordariomycetes</taxon>
        <taxon>Hypocreomycetidae</taxon>
        <taxon>Hypocreales</taxon>
        <taxon>Bionectriaceae</taxon>
        <taxon>Emericellopsis</taxon>
    </lineage>
</organism>
<dbReference type="GO" id="GO:0019344">
    <property type="term" value="P:cysteine biosynthetic process"/>
    <property type="evidence" value="ECO:0007669"/>
    <property type="project" value="UniProtKB-KW"/>
</dbReference>
<evidence type="ECO:0000256" key="10">
    <source>
        <dbReference type="ARBA" id="ARBA00029724"/>
    </source>
</evidence>
<dbReference type="Proteomes" id="UP000887229">
    <property type="component" value="Unassembled WGS sequence"/>
</dbReference>
<proteinExistence type="inferred from homology"/>
<dbReference type="Pfam" id="PF01583">
    <property type="entry name" value="APS_kinase"/>
    <property type="match status" value="1"/>
</dbReference>
<gene>
    <name evidence="15" type="ORF">F5Z01DRAFT_743757</name>
</gene>
<evidence type="ECO:0000256" key="8">
    <source>
        <dbReference type="ARBA" id="ARBA00022840"/>
    </source>
</evidence>
<dbReference type="EMBL" id="MU251257">
    <property type="protein sequence ID" value="KAG9253589.1"/>
    <property type="molecule type" value="Genomic_DNA"/>
</dbReference>
<dbReference type="CDD" id="cd03443">
    <property type="entry name" value="PaaI_thioesterase"/>
    <property type="match status" value="1"/>
</dbReference>
<keyword evidence="16" id="KW-1185">Reference proteome</keyword>
<evidence type="ECO:0000256" key="2">
    <source>
        <dbReference type="ARBA" id="ARBA00007008"/>
    </source>
</evidence>
<dbReference type="FunFam" id="3.40.50.300:FF:000212">
    <property type="entry name" value="Adenylyl-sulfate kinase"/>
    <property type="match status" value="1"/>
</dbReference>
<keyword evidence="9" id="KW-0198">Cysteine biosynthesis</keyword>
<dbReference type="PANTHER" id="PTHR47260:SF7">
    <property type="entry name" value="THIOESTERASE FAMILY PROTEIN (AFU_ORTHOLOGUE AFUA_1G10800)"/>
    <property type="match status" value="1"/>
</dbReference>
<dbReference type="GO" id="GO:0000103">
    <property type="term" value="P:sulfate assimilation"/>
    <property type="evidence" value="ECO:0007669"/>
    <property type="project" value="InterPro"/>
</dbReference>
<dbReference type="GO" id="GO:0005524">
    <property type="term" value="F:ATP binding"/>
    <property type="evidence" value="ECO:0007669"/>
    <property type="project" value="UniProtKB-KW"/>
</dbReference>
<evidence type="ECO:0000256" key="7">
    <source>
        <dbReference type="ARBA" id="ARBA00022777"/>
    </source>
</evidence>
<dbReference type="InterPro" id="IPR006683">
    <property type="entry name" value="Thioestr_dom"/>
</dbReference>
<dbReference type="InterPro" id="IPR027417">
    <property type="entry name" value="P-loop_NTPase"/>
</dbReference>
<keyword evidence="6" id="KW-0547">Nucleotide-binding</keyword>
<dbReference type="Gene3D" id="3.10.129.10">
    <property type="entry name" value="Hotdog Thioesterase"/>
    <property type="match status" value="1"/>
</dbReference>
<sequence>MFAQHAGRTARRLGQTKWRAVQRRGYAAETTSSNKPPGGAGSRAAKFLLTGFAFSTLGAAATWQAMSSRGMGFYSDEDSLKKYTPEEADLEAKNAEQVINTHPLVTSLRARSDLTESRPHMKMPGQYRAKSLTGGALLGPGRVSVPPYAWNDEHGKEMVALFHVGEDVCGHPGIVHGGLIATILDEGLGRCCFKSLPHNIAVTANLNINYRKPTPASTFLVLKAETYKVEGRKAWVRGRLEQLAAPGEKPIVFAEAEALFISPKYAAPSNITWHPSLKRTERNELRKQQGITLWLTGLSASGKSTVATALEQHLLHLGVAAYRLDGDNVRFGLNKDLGFSEKDRNENIRRISEVAKLFADSSTIAITSFISPYRADRDLARELHAQTTAGDETPLPFVEVYVDVPLEVAEQRDPKGLYKKARAGEIKDFTGISAPYEEPLNPEITIKTHENSVEECVAQITSWLADKGYIKSA</sequence>
<evidence type="ECO:0000259" key="14">
    <source>
        <dbReference type="Pfam" id="PF03061"/>
    </source>
</evidence>
<evidence type="ECO:0000256" key="1">
    <source>
        <dbReference type="ARBA" id="ARBA00004806"/>
    </source>
</evidence>
<dbReference type="CDD" id="cd02027">
    <property type="entry name" value="APSK"/>
    <property type="match status" value="1"/>
</dbReference>
<feature type="domain" description="Thioesterase" evidence="14">
    <location>
        <begin position="173"/>
        <end position="240"/>
    </location>
</feature>
<comment type="caution">
    <text evidence="15">The sequence shown here is derived from an EMBL/GenBank/DDBJ whole genome shotgun (WGS) entry which is preliminary data.</text>
</comment>
<evidence type="ECO:0000256" key="4">
    <source>
        <dbReference type="ARBA" id="ARBA00018163"/>
    </source>
</evidence>
<dbReference type="RefSeq" id="XP_046117513.1">
    <property type="nucleotide sequence ID" value="XM_046266902.1"/>
</dbReference>
<keyword evidence="8" id="KW-0067">ATP-binding</keyword>
<feature type="region of interest" description="Disordered" evidence="12">
    <location>
        <begin position="1"/>
        <end position="40"/>
    </location>
</feature>
<evidence type="ECO:0000256" key="9">
    <source>
        <dbReference type="ARBA" id="ARBA00023192"/>
    </source>
</evidence>
<dbReference type="InterPro" id="IPR029069">
    <property type="entry name" value="HotDog_dom_sf"/>
</dbReference>
<evidence type="ECO:0000313" key="15">
    <source>
        <dbReference type="EMBL" id="KAG9253589.1"/>
    </source>
</evidence>
<keyword evidence="7 15" id="KW-0418">Kinase</keyword>
<dbReference type="OrthoDB" id="506431at2759"/>
<evidence type="ECO:0000259" key="13">
    <source>
        <dbReference type="Pfam" id="PF01583"/>
    </source>
</evidence>
<dbReference type="NCBIfam" id="NF003013">
    <property type="entry name" value="PRK03846.1"/>
    <property type="match status" value="1"/>
</dbReference>
<dbReference type="Gene3D" id="3.40.50.300">
    <property type="entry name" value="P-loop containing nucleotide triphosphate hydrolases"/>
    <property type="match status" value="1"/>
</dbReference>
<dbReference type="InterPro" id="IPR052061">
    <property type="entry name" value="PTE-AB_protein"/>
</dbReference>
<dbReference type="SUPFAM" id="SSF52540">
    <property type="entry name" value="P-loop containing nucleoside triphosphate hydrolases"/>
    <property type="match status" value="1"/>
</dbReference>
<accession>A0A9P8CNA9</accession>
<dbReference type="InterPro" id="IPR002891">
    <property type="entry name" value="APS"/>
</dbReference>
<comment type="similarity">
    <text evidence="2">Belongs to the APS kinase family.</text>
</comment>
<protein>
    <recommendedName>
        <fullName evidence="4">Adenylyl-sulfate kinase</fullName>
        <ecNumber evidence="3">2.7.1.25</ecNumber>
    </recommendedName>
    <alternativeName>
        <fullName evidence="11">ATP adenosine-5'-phosphosulfate 3'-phosphotransferase</fullName>
    </alternativeName>
    <alternativeName>
        <fullName evidence="10">Adenosine-5'-phosphosulfate kinase</fullName>
    </alternativeName>
</protein>
<dbReference type="HAMAP" id="MF_00065">
    <property type="entry name" value="Adenylyl_sulf_kinase"/>
    <property type="match status" value="1"/>
</dbReference>
<dbReference type="GO" id="GO:0004020">
    <property type="term" value="F:adenylylsulfate kinase activity"/>
    <property type="evidence" value="ECO:0007669"/>
    <property type="project" value="UniProtKB-EC"/>
</dbReference>
<name>A0A9P8CNA9_9HYPO</name>
<evidence type="ECO:0000256" key="12">
    <source>
        <dbReference type="SAM" id="MobiDB-lite"/>
    </source>
</evidence>
<dbReference type="AlphaFoldDB" id="A0A9P8CNA9"/>
<keyword evidence="5" id="KW-0808">Transferase</keyword>
<dbReference type="GeneID" id="70297805"/>
<evidence type="ECO:0000256" key="6">
    <source>
        <dbReference type="ARBA" id="ARBA00022741"/>
    </source>
</evidence>
<evidence type="ECO:0000256" key="11">
    <source>
        <dbReference type="ARBA" id="ARBA00031464"/>
    </source>
</evidence>
<dbReference type="Pfam" id="PF03061">
    <property type="entry name" value="4HBT"/>
    <property type="match status" value="1"/>
</dbReference>
<dbReference type="SUPFAM" id="SSF54637">
    <property type="entry name" value="Thioesterase/thiol ester dehydrase-isomerase"/>
    <property type="match status" value="1"/>
</dbReference>